<dbReference type="InterPro" id="IPR058626">
    <property type="entry name" value="MdtA-like_b-barrel"/>
</dbReference>
<evidence type="ECO:0000313" key="8">
    <source>
        <dbReference type="EMBL" id="QJQ05982.1"/>
    </source>
</evidence>
<evidence type="ECO:0000256" key="2">
    <source>
        <dbReference type="ARBA" id="ARBA00009477"/>
    </source>
</evidence>
<feature type="domain" description="Multidrug resistance protein MdtA-like alpha-helical hairpin" evidence="4">
    <location>
        <begin position="104"/>
        <end position="173"/>
    </location>
</feature>
<feature type="domain" description="Multidrug resistance protein MdtA-like beta-barrel" evidence="6">
    <location>
        <begin position="211"/>
        <end position="301"/>
    </location>
</feature>
<dbReference type="EMBL" id="CP051152">
    <property type="protein sequence ID" value="QJQ05982.1"/>
    <property type="molecule type" value="Genomic_DNA"/>
</dbReference>
<protein>
    <submittedName>
        <fullName evidence="8">Efflux RND transporter periplasmic adaptor subunit</fullName>
    </submittedName>
</protein>
<proteinExistence type="inferred from homology"/>
<dbReference type="GO" id="GO:0005886">
    <property type="term" value="C:plasma membrane"/>
    <property type="evidence" value="ECO:0007669"/>
    <property type="project" value="TreeGrafter"/>
</dbReference>
<dbReference type="GO" id="GO:0022857">
    <property type="term" value="F:transmembrane transporter activity"/>
    <property type="evidence" value="ECO:0007669"/>
    <property type="project" value="InterPro"/>
</dbReference>
<comment type="similarity">
    <text evidence="2">Belongs to the membrane fusion protein (MFP) (TC 8.A.1) family.</text>
</comment>
<evidence type="ECO:0000259" key="4">
    <source>
        <dbReference type="Pfam" id="PF25876"/>
    </source>
</evidence>
<dbReference type="Gene3D" id="2.40.50.100">
    <property type="match status" value="1"/>
</dbReference>
<dbReference type="KEGG" id="upi:EJG51_009100"/>
<dbReference type="Gene3D" id="1.10.287.470">
    <property type="entry name" value="Helix hairpin bin"/>
    <property type="match status" value="1"/>
</dbReference>
<gene>
    <name evidence="8" type="ORF">EJG51_009100</name>
</gene>
<dbReference type="Gene3D" id="2.40.420.20">
    <property type="match status" value="1"/>
</dbReference>
<dbReference type="NCBIfam" id="TIGR01730">
    <property type="entry name" value="RND_mfp"/>
    <property type="match status" value="1"/>
</dbReference>
<evidence type="ECO:0000256" key="1">
    <source>
        <dbReference type="ARBA" id="ARBA00004196"/>
    </source>
</evidence>
<comment type="subcellular location">
    <subcellularLocation>
        <location evidence="1">Cell envelope</location>
    </subcellularLocation>
</comment>
<dbReference type="InterPro" id="IPR058624">
    <property type="entry name" value="MdtA-like_HH"/>
</dbReference>
<dbReference type="Pfam" id="PF25876">
    <property type="entry name" value="HH_MFP_RND"/>
    <property type="match status" value="1"/>
</dbReference>
<feature type="domain" description="Multidrug resistance protein MdtA-like barrel-sandwich hybrid" evidence="5">
    <location>
        <begin position="63"/>
        <end position="200"/>
    </location>
</feature>
<dbReference type="Pfam" id="PF25944">
    <property type="entry name" value="Beta-barrel_RND"/>
    <property type="match status" value="1"/>
</dbReference>
<reference evidence="8 9" key="1">
    <citation type="journal article" date="2019" name="Int. J. Syst. Evol. Microbiol.">
        <title>Undibacterium piscinae sp. nov., isolated from Korean shiner intestine.</title>
        <authorList>
            <person name="Lee S.Y."/>
            <person name="Kang W."/>
            <person name="Kim P.S."/>
            <person name="Kim H.S."/>
            <person name="Sung H."/>
            <person name="Shin N.R."/>
            <person name="Whon T.W."/>
            <person name="Yun J.H."/>
            <person name="Lee J.Y."/>
            <person name="Lee J.Y."/>
            <person name="Jung M.J."/>
            <person name="Jeong Y.S."/>
            <person name="Tak E.J."/>
            <person name="Han J.E."/>
            <person name="Hyun D.W."/>
            <person name="Kang M.S."/>
            <person name="Lee K.E."/>
            <person name="Lee B.H."/>
            <person name="Bae J.W."/>
        </authorList>
    </citation>
    <scope>NUCLEOTIDE SEQUENCE [LARGE SCALE GENOMIC DNA]</scope>
    <source>
        <strain evidence="8 9">S11R28</strain>
    </source>
</reference>
<keyword evidence="9" id="KW-1185">Reference proteome</keyword>
<dbReference type="GO" id="GO:0046677">
    <property type="term" value="P:response to antibiotic"/>
    <property type="evidence" value="ECO:0007669"/>
    <property type="project" value="TreeGrafter"/>
</dbReference>
<evidence type="ECO:0000259" key="6">
    <source>
        <dbReference type="Pfam" id="PF25944"/>
    </source>
</evidence>
<sequence length="408" mass="43236">MPLTSSFNSRLTSFSLIVLATLTGCGKAPEPQQRPPAPVSVIELVPGNAPLTKEMVGETAGFRDVDVRSRVNGIFIKKTYTEGQIVQAGQVLFEIDPEPYKAALDQAKGVFSQEVAKLEKARADRDRIAPLYKENAVSRKDFDDANAAYNTAVASNSTAQASLKQAELNLGYTKVVAPISGTTSKLVQSEGSLISASGDSGKLTTISQLDPLYVNFSYSEQDKQELDAAVRSDKVSLNDLKNLSATLKLSDGSIYEHKGKINFSDNRVDPKTGTIRARAIFSNPKGELLPGQFVRVMLDIGVRKNALIVPERAVMQSQADHIIYTVDKDNKVVPKPVKLGSIINGNVIIESGVQAGEKVIIEGQMKAPPGSTVNPVSAAAGKPAHAADSPASSASANVAASAASATTK</sequence>
<feature type="region of interest" description="Disordered" evidence="3">
    <location>
        <begin position="367"/>
        <end position="408"/>
    </location>
</feature>
<feature type="compositionally biased region" description="Low complexity" evidence="3">
    <location>
        <begin position="384"/>
        <end position="408"/>
    </location>
</feature>
<dbReference type="AlphaFoldDB" id="A0A6M4A3Q4"/>
<feature type="domain" description="Multidrug resistance protein MdtA-like C-terminal permuted SH3" evidence="7">
    <location>
        <begin position="305"/>
        <end position="363"/>
    </location>
</feature>
<evidence type="ECO:0000259" key="5">
    <source>
        <dbReference type="Pfam" id="PF25917"/>
    </source>
</evidence>
<accession>A0A6M4A3Q4</accession>
<dbReference type="Proteomes" id="UP000274350">
    <property type="component" value="Chromosome"/>
</dbReference>
<dbReference type="OrthoDB" id="9783047at2"/>
<dbReference type="SUPFAM" id="SSF111369">
    <property type="entry name" value="HlyD-like secretion proteins"/>
    <property type="match status" value="1"/>
</dbReference>
<dbReference type="Pfam" id="PF25967">
    <property type="entry name" value="RND-MFP_C"/>
    <property type="match status" value="1"/>
</dbReference>
<dbReference type="GO" id="GO:0030313">
    <property type="term" value="C:cell envelope"/>
    <property type="evidence" value="ECO:0007669"/>
    <property type="project" value="UniProtKB-SubCell"/>
</dbReference>
<dbReference type="InterPro" id="IPR058627">
    <property type="entry name" value="MdtA-like_C"/>
</dbReference>
<evidence type="ECO:0000256" key="3">
    <source>
        <dbReference type="SAM" id="MobiDB-lite"/>
    </source>
</evidence>
<evidence type="ECO:0000259" key="7">
    <source>
        <dbReference type="Pfam" id="PF25967"/>
    </source>
</evidence>
<dbReference type="FunFam" id="2.40.420.20:FF:000001">
    <property type="entry name" value="Efflux RND transporter periplasmic adaptor subunit"/>
    <property type="match status" value="1"/>
</dbReference>
<evidence type="ECO:0000313" key="9">
    <source>
        <dbReference type="Proteomes" id="UP000274350"/>
    </source>
</evidence>
<dbReference type="InterPro" id="IPR006143">
    <property type="entry name" value="RND_pump_MFP"/>
</dbReference>
<organism evidence="8 9">
    <name type="scientific">Undibacterium piscinae</name>
    <dbReference type="NCBI Taxonomy" id="2495591"/>
    <lineage>
        <taxon>Bacteria</taxon>
        <taxon>Pseudomonadati</taxon>
        <taxon>Pseudomonadota</taxon>
        <taxon>Betaproteobacteria</taxon>
        <taxon>Burkholderiales</taxon>
        <taxon>Oxalobacteraceae</taxon>
        <taxon>Undibacterium</taxon>
    </lineage>
</organism>
<dbReference type="PANTHER" id="PTHR30158">
    <property type="entry name" value="ACRA/E-RELATED COMPONENT OF DRUG EFFLUX TRANSPORTER"/>
    <property type="match status" value="1"/>
</dbReference>
<dbReference type="Gene3D" id="2.40.30.170">
    <property type="match status" value="1"/>
</dbReference>
<dbReference type="Pfam" id="PF25917">
    <property type="entry name" value="BSH_RND"/>
    <property type="match status" value="1"/>
</dbReference>
<dbReference type="InterPro" id="IPR058625">
    <property type="entry name" value="MdtA-like_BSH"/>
</dbReference>
<name>A0A6M4A3Q4_9BURK</name>